<dbReference type="Pfam" id="PF00400">
    <property type="entry name" value="WD40"/>
    <property type="match status" value="1"/>
</dbReference>
<dbReference type="EMBL" id="CAEZSR010000033">
    <property type="protein sequence ID" value="CAB4553061.1"/>
    <property type="molecule type" value="Genomic_DNA"/>
</dbReference>
<dbReference type="AlphaFoldDB" id="A0A6J6CNG4"/>
<dbReference type="InterPro" id="IPR015943">
    <property type="entry name" value="WD40/YVTN_repeat-like_dom_sf"/>
</dbReference>
<protein>
    <submittedName>
        <fullName evidence="3">Unannotated protein</fullName>
    </submittedName>
</protein>
<dbReference type="Gene3D" id="2.130.10.10">
    <property type="entry name" value="YVTN repeat-like/Quinoprotein amine dehydrogenase"/>
    <property type="match status" value="1"/>
</dbReference>
<dbReference type="SMART" id="SM00320">
    <property type="entry name" value="WD40"/>
    <property type="match status" value="3"/>
</dbReference>
<dbReference type="PANTHER" id="PTHR19848:SF8">
    <property type="entry name" value="F-BOX AND WD REPEAT DOMAIN CONTAINING 7"/>
    <property type="match status" value="1"/>
</dbReference>
<evidence type="ECO:0000256" key="2">
    <source>
        <dbReference type="ARBA" id="ARBA00022737"/>
    </source>
</evidence>
<dbReference type="InterPro" id="IPR036322">
    <property type="entry name" value="WD40_repeat_dom_sf"/>
</dbReference>
<accession>A0A6J6CNG4</accession>
<gene>
    <name evidence="3" type="ORF">UFOPK1493_01212</name>
</gene>
<dbReference type="PROSITE" id="PS50294">
    <property type="entry name" value="WD_REPEATS_REGION"/>
    <property type="match status" value="1"/>
</dbReference>
<reference evidence="3" key="1">
    <citation type="submission" date="2020-05" db="EMBL/GenBank/DDBJ databases">
        <authorList>
            <person name="Chiriac C."/>
            <person name="Salcher M."/>
            <person name="Ghai R."/>
            <person name="Kavagutti S V."/>
        </authorList>
    </citation>
    <scope>NUCLEOTIDE SEQUENCE</scope>
</reference>
<keyword evidence="1" id="KW-0853">WD repeat</keyword>
<evidence type="ECO:0000256" key="1">
    <source>
        <dbReference type="ARBA" id="ARBA00022574"/>
    </source>
</evidence>
<evidence type="ECO:0000313" key="3">
    <source>
        <dbReference type="EMBL" id="CAB4553061.1"/>
    </source>
</evidence>
<proteinExistence type="predicted"/>
<dbReference type="PANTHER" id="PTHR19848">
    <property type="entry name" value="WD40 REPEAT PROTEIN"/>
    <property type="match status" value="1"/>
</dbReference>
<name>A0A6J6CNG4_9ZZZZ</name>
<dbReference type="PROSITE" id="PS50082">
    <property type="entry name" value="WD_REPEATS_2"/>
    <property type="match status" value="1"/>
</dbReference>
<organism evidence="3">
    <name type="scientific">freshwater metagenome</name>
    <dbReference type="NCBI Taxonomy" id="449393"/>
    <lineage>
        <taxon>unclassified sequences</taxon>
        <taxon>metagenomes</taxon>
        <taxon>ecological metagenomes</taxon>
    </lineage>
</organism>
<keyword evidence="2" id="KW-0677">Repeat</keyword>
<dbReference type="InterPro" id="IPR001680">
    <property type="entry name" value="WD40_rpt"/>
</dbReference>
<dbReference type="SUPFAM" id="SSF50978">
    <property type="entry name" value="WD40 repeat-like"/>
    <property type="match status" value="1"/>
</dbReference>
<sequence length="162" mass="17350">MLSPTGKWACAGYQDASIHLWPLWSGDELTMSGYPAKIEHLAFRHDGRWLASACLEELTVWSFAGKGPKGTRPAAGTAHDGRITWVGWQPGRDVLATGGQDGRLVLWPSPASVDHPLEPIDVVDGDDVDGDGDEVATAAWTPDARGLVVGRHDGSVEFRPVA</sequence>